<evidence type="ECO:0000313" key="2">
    <source>
        <dbReference type="EMBL" id="PWF25199.1"/>
    </source>
</evidence>
<dbReference type="EMBL" id="QETA01000001">
    <property type="protein sequence ID" value="PWF25199.1"/>
    <property type="molecule type" value="Genomic_DNA"/>
</dbReference>
<sequence>MTQPSPLSPDVSAERTALLRDRLVILQPTDLEIEDQSHLHAGHAGSRGGASHFRLRITSPRFDGLSRVARQRLVYDALQDLIPFPIHALVLETQVP</sequence>
<dbReference type="Gene3D" id="3.30.300.90">
    <property type="entry name" value="BolA-like"/>
    <property type="match status" value="1"/>
</dbReference>
<organism evidence="2 3">
    <name type="scientific">Corticimicrobacter populi</name>
    <dbReference type="NCBI Taxonomy" id="2175229"/>
    <lineage>
        <taxon>Bacteria</taxon>
        <taxon>Pseudomonadati</taxon>
        <taxon>Pseudomonadota</taxon>
        <taxon>Betaproteobacteria</taxon>
        <taxon>Burkholderiales</taxon>
        <taxon>Alcaligenaceae</taxon>
        <taxon>Corticimicrobacter</taxon>
    </lineage>
</organism>
<dbReference type="SUPFAM" id="SSF82657">
    <property type="entry name" value="BolA-like"/>
    <property type="match status" value="1"/>
</dbReference>
<dbReference type="Proteomes" id="UP000245212">
    <property type="component" value="Unassembled WGS sequence"/>
</dbReference>
<dbReference type="PANTHER" id="PTHR46230:SF7">
    <property type="entry name" value="BOLA-LIKE PROTEIN 1"/>
    <property type="match status" value="1"/>
</dbReference>
<protein>
    <submittedName>
        <fullName evidence="2">BolA family transcriptional regulator</fullName>
    </submittedName>
</protein>
<comment type="caution">
    <text evidence="2">The sequence shown here is derived from an EMBL/GenBank/DDBJ whole genome shotgun (WGS) entry which is preliminary data.</text>
</comment>
<comment type="similarity">
    <text evidence="1">Belongs to the BolA/IbaG family.</text>
</comment>
<accession>A0A2V1K687</accession>
<dbReference type="AlphaFoldDB" id="A0A2V1K687"/>
<dbReference type="Pfam" id="PF01722">
    <property type="entry name" value="BolA"/>
    <property type="match status" value="1"/>
</dbReference>
<dbReference type="InterPro" id="IPR036065">
    <property type="entry name" value="BolA-like_sf"/>
</dbReference>
<keyword evidence="3" id="KW-1185">Reference proteome</keyword>
<gene>
    <name evidence="2" type="ORF">DD235_03345</name>
</gene>
<dbReference type="RefSeq" id="WP_109060601.1">
    <property type="nucleotide sequence ID" value="NZ_QETA01000001.1"/>
</dbReference>
<name>A0A2V1K687_9BURK</name>
<evidence type="ECO:0000313" key="3">
    <source>
        <dbReference type="Proteomes" id="UP000245212"/>
    </source>
</evidence>
<dbReference type="InterPro" id="IPR002634">
    <property type="entry name" value="BolA"/>
</dbReference>
<proteinExistence type="inferred from homology"/>
<dbReference type="GO" id="GO:0016226">
    <property type="term" value="P:iron-sulfur cluster assembly"/>
    <property type="evidence" value="ECO:0007669"/>
    <property type="project" value="TreeGrafter"/>
</dbReference>
<evidence type="ECO:0000256" key="1">
    <source>
        <dbReference type="RuleBase" id="RU003860"/>
    </source>
</evidence>
<dbReference type="PANTHER" id="PTHR46230">
    <property type="match status" value="1"/>
</dbReference>
<reference evidence="3" key="1">
    <citation type="submission" date="2018-05" db="EMBL/GenBank/DDBJ databases">
        <authorList>
            <person name="Li Y."/>
        </authorList>
    </citation>
    <scope>NUCLEOTIDE SEQUENCE [LARGE SCALE GENOMIC DNA]</scope>
    <source>
        <strain evidence="3">3d-2-2</strain>
    </source>
</reference>